<evidence type="ECO:0000313" key="3">
    <source>
        <dbReference type="EMBL" id="ADD25699.1"/>
    </source>
</evidence>
<dbReference type="Proteomes" id="UP000207683">
    <property type="component" value="Segment"/>
</dbReference>
<sequence length="454" mass="52113">MTYSQSSQQATATTARPKIEITFSINNLISPDFAELHNKVTTETNELHNWLKGGRGSLKSSYIGTEIVLGIMEDPLAHAYVFRKVGDTCRGSVFNEYQKIIARLPDSMQANWKRQLNPLQLVYTNPDTGHEQFILFKGGDNPRKVKSATFPQGFVRFIHYEEADEFESPQDFRTINASLLRGSDDITPAVFYSYNPPKIRGHWLNEHVRDLTGTPMNYVSHTNFLTCYKLHPEWLGKTFLAEAFHTMKYNRRQFDWEYLGLDVATGNEVFNNIESRVITQEERDNFEDYRKSGVDFGFSKDPFVYVDAYFDRKRDTVYLWNEVFQTRLKNKAAVEKVKSRNPSTYKGGARGRLIKADAAEPRTISEFYDLGLDITRSKKGKGSVDHGVKWLSDRTKIIIDTGSKNVLREFSRYAILSDEHGNARGGYPDKDNHTIDAVRYALEDEIKGSGFDYD</sequence>
<reference evidence="3 4" key="1">
    <citation type="journal article" date="2010" name="Appl. Environ. Microbiol.">
        <title>Genome organization and characterization of the virulent lactococcal phage 1358 and its similarities to Listeria phages.</title>
        <authorList>
            <person name="Dupuis M.E."/>
            <person name="Moineau S."/>
        </authorList>
    </citation>
    <scope>NUCLEOTIDE SEQUENCE [LARGE SCALE GENOMIC DNA]</scope>
</reference>
<dbReference type="InterPro" id="IPR035412">
    <property type="entry name" value="Terminase_L_N"/>
</dbReference>
<dbReference type="InterPro" id="IPR035413">
    <property type="entry name" value="Terminase_L_C"/>
</dbReference>
<keyword evidence="4" id="KW-1185">Reference proteome</keyword>
<accession>D3W0D3</accession>
<dbReference type="OrthoDB" id="2120at10239"/>
<dbReference type="EMBL" id="GQ403788">
    <property type="protein sequence ID" value="ADD25699.1"/>
    <property type="molecule type" value="Genomic_DNA"/>
</dbReference>
<evidence type="ECO:0000259" key="1">
    <source>
        <dbReference type="Pfam" id="PF04466"/>
    </source>
</evidence>
<dbReference type="PANTHER" id="PTHR39184:SF1">
    <property type="entry name" value="PBSX PHAGE TERMINASE LARGE SUBUNIT"/>
    <property type="match status" value="1"/>
</dbReference>
<feature type="domain" description="Phage terminase large subunit C-terminal" evidence="2">
    <location>
        <begin position="295"/>
        <end position="444"/>
    </location>
</feature>
<evidence type="ECO:0000259" key="2">
    <source>
        <dbReference type="Pfam" id="PF17288"/>
    </source>
</evidence>
<dbReference type="RefSeq" id="YP_009140389.1">
    <property type="nucleotide sequence ID" value="NC_027120.1"/>
</dbReference>
<evidence type="ECO:0000313" key="4">
    <source>
        <dbReference type="Proteomes" id="UP000207683"/>
    </source>
</evidence>
<dbReference type="Pfam" id="PF04466">
    <property type="entry name" value="Terminase_3"/>
    <property type="match status" value="1"/>
</dbReference>
<dbReference type="Gene3D" id="3.30.420.280">
    <property type="match status" value="1"/>
</dbReference>
<dbReference type="InterPro" id="IPR052380">
    <property type="entry name" value="Viral_DNA_packaging_terminase"/>
</dbReference>
<dbReference type="Gene3D" id="3.40.50.300">
    <property type="entry name" value="P-loop containing nucleotide triphosphate hydrolases"/>
    <property type="match status" value="1"/>
</dbReference>
<organism evidence="3 4">
    <name type="scientific">Lactococcus phage 1358</name>
    <dbReference type="NCBI Taxonomy" id="741942"/>
    <lineage>
        <taxon>Viruses</taxon>
        <taxon>Duplodnaviria</taxon>
        <taxon>Heunggongvirae</taxon>
        <taxon>Uroviricota</taxon>
        <taxon>Caudoviricetes</taxon>
        <taxon>Whiteheadvirus</taxon>
        <taxon>Whiteheadvirus wv1358</taxon>
    </lineage>
</organism>
<proteinExistence type="predicted"/>
<dbReference type="KEGG" id="vg:24366503"/>
<dbReference type="InterPro" id="IPR027417">
    <property type="entry name" value="P-loop_NTPase"/>
</dbReference>
<dbReference type="GeneID" id="24366503"/>
<feature type="domain" description="Phage terminase large subunit N-terminal" evidence="1">
    <location>
        <begin position="48"/>
        <end position="260"/>
    </location>
</feature>
<dbReference type="Pfam" id="PF17288">
    <property type="entry name" value="Terminase_3C"/>
    <property type="match status" value="1"/>
</dbReference>
<dbReference type="PANTHER" id="PTHR39184">
    <property type="match status" value="1"/>
</dbReference>
<name>D3W0D3_9CAUD</name>
<protein>
    <submittedName>
        <fullName evidence="3">Putative terminase large subunit</fullName>
    </submittedName>
</protein>